<dbReference type="EMBL" id="CP163444">
    <property type="protein sequence ID" value="XDQ74561.1"/>
    <property type="molecule type" value="Genomic_DNA"/>
</dbReference>
<organism evidence="1">
    <name type="scientific">Streptomyces sp. R44</name>
    <dbReference type="NCBI Taxonomy" id="3238633"/>
    <lineage>
        <taxon>Bacteria</taxon>
        <taxon>Bacillati</taxon>
        <taxon>Actinomycetota</taxon>
        <taxon>Actinomycetes</taxon>
        <taxon>Kitasatosporales</taxon>
        <taxon>Streptomycetaceae</taxon>
        <taxon>Streptomyces</taxon>
    </lineage>
</organism>
<dbReference type="RefSeq" id="WP_369147084.1">
    <property type="nucleotide sequence ID" value="NZ_CP163444.1"/>
</dbReference>
<dbReference type="NCBIfam" id="NF038082">
    <property type="entry name" value="phiSA1p31"/>
    <property type="match status" value="1"/>
</dbReference>
<proteinExistence type="predicted"/>
<protein>
    <submittedName>
        <fullName evidence="1">PhiSA1p31-related protein</fullName>
    </submittedName>
</protein>
<name>A0AB39T5P2_9ACTN</name>
<gene>
    <name evidence="1" type="ORF">AB5J54_30360</name>
</gene>
<evidence type="ECO:0000313" key="1">
    <source>
        <dbReference type="EMBL" id="XDQ74561.1"/>
    </source>
</evidence>
<sequence>MAHAQYETRTRTVEETVVVLEISENDADELRAIVGAADGTRAMVRVFQALEAIGAPMKSETYATGSTYELNAKYRDRSGDVWEFTGKRSQSGEPYVTYTGFMDNEDTISEIEREWGPLVKVTE</sequence>
<accession>A0AB39T5P2</accession>
<dbReference type="AlphaFoldDB" id="A0AB39T5P2"/>
<reference evidence="1" key="1">
    <citation type="submission" date="2024-07" db="EMBL/GenBank/DDBJ databases">
        <authorList>
            <person name="Yu S.T."/>
        </authorList>
    </citation>
    <scope>NUCLEOTIDE SEQUENCE</scope>
    <source>
        <strain evidence="1">R44</strain>
    </source>
</reference>